<keyword evidence="2 4" id="KW-0012">Acyltransferase</keyword>
<evidence type="ECO:0000313" key="4">
    <source>
        <dbReference type="EMBL" id="MEI4551308.1"/>
    </source>
</evidence>
<dbReference type="CDD" id="cd04301">
    <property type="entry name" value="NAT_SF"/>
    <property type="match status" value="1"/>
</dbReference>
<evidence type="ECO:0000256" key="1">
    <source>
        <dbReference type="ARBA" id="ARBA00022679"/>
    </source>
</evidence>
<evidence type="ECO:0000313" key="5">
    <source>
        <dbReference type="Proteomes" id="UP001382455"/>
    </source>
</evidence>
<dbReference type="PANTHER" id="PTHR43800:SF1">
    <property type="entry name" value="PEPTIDYL-LYSINE N-ACETYLTRANSFERASE YJAB"/>
    <property type="match status" value="1"/>
</dbReference>
<comment type="caution">
    <text evidence="4">The sequence shown here is derived from an EMBL/GenBank/DDBJ whole genome shotgun (WGS) entry which is preliminary data.</text>
</comment>
<gene>
    <name evidence="4" type="ORF">WAE96_16660</name>
</gene>
<evidence type="ECO:0000256" key="2">
    <source>
        <dbReference type="ARBA" id="ARBA00023315"/>
    </source>
</evidence>
<dbReference type="PROSITE" id="PS51186">
    <property type="entry name" value="GNAT"/>
    <property type="match status" value="1"/>
</dbReference>
<feature type="domain" description="N-acetyltransferase" evidence="3">
    <location>
        <begin position="1"/>
        <end position="137"/>
    </location>
</feature>
<dbReference type="RefSeq" id="WP_336436302.1">
    <property type="nucleotide sequence ID" value="NZ_JBAWKS010000002.1"/>
</dbReference>
<dbReference type="InterPro" id="IPR016181">
    <property type="entry name" value="Acyl_CoA_acyltransferase"/>
</dbReference>
<organism evidence="4 5">
    <name type="scientific">Pseudoalteromonas spongiae</name>
    <dbReference type="NCBI Taxonomy" id="298657"/>
    <lineage>
        <taxon>Bacteria</taxon>
        <taxon>Pseudomonadati</taxon>
        <taxon>Pseudomonadota</taxon>
        <taxon>Gammaproteobacteria</taxon>
        <taxon>Alteromonadales</taxon>
        <taxon>Pseudoalteromonadaceae</taxon>
        <taxon>Pseudoalteromonas</taxon>
    </lineage>
</organism>
<keyword evidence="5" id="KW-1185">Reference proteome</keyword>
<reference evidence="4 5" key="1">
    <citation type="submission" date="2023-12" db="EMBL/GenBank/DDBJ databases">
        <title>Friends and Foes: Symbiotic and Algicidal bacterial influence on Karenia brevis blooms.</title>
        <authorList>
            <person name="Fei C."/>
            <person name="Mohamed A.R."/>
            <person name="Booker A."/>
            <person name="Arshad M."/>
            <person name="Klass S."/>
            <person name="Ahn S."/>
            <person name="Gilbert P.M."/>
            <person name="Heil C.A."/>
            <person name="Martinez J.M."/>
            <person name="Amin S.A."/>
        </authorList>
    </citation>
    <scope>NUCLEOTIDE SEQUENCE [LARGE SCALE GENOMIC DNA]</scope>
    <source>
        <strain evidence="4 5">CE15</strain>
    </source>
</reference>
<evidence type="ECO:0000259" key="3">
    <source>
        <dbReference type="PROSITE" id="PS51186"/>
    </source>
</evidence>
<dbReference type="InterPro" id="IPR000182">
    <property type="entry name" value="GNAT_dom"/>
</dbReference>
<dbReference type="PANTHER" id="PTHR43800">
    <property type="entry name" value="PEPTIDYL-LYSINE N-ACETYLTRANSFERASE YJAB"/>
    <property type="match status" value="1"/>
</dbReference>
<accession>A0ABU8EYP3</accession>
<dbReference type="SUPFAM" id="SSF55729">
    <property type="entry name" value="Acyl-CoA N-acyltransferases (Nat)"/>
    <property type="match status" value="1"/>
</dbReference>
<dbReference type="Gene3D" id="3.40.630.30">
    <property type="match status" value="1"/>
</dbReference>
<keyword evidence="1 4" id="KW-0808">Transferase</keyword>
<dbReference type="EC" id="2.3.1.-" evidence="4"/>
<sequence length="145" mass="16147">MIVENVLPNDYAELLAVWENSVRATHDFITEQDIAYFKPIILTQAFPVVTLKCVKNDLGAILGFIGVHQHKIEMLFVLNAARGKGIGTLLLNYAIDQLAATKVDVNEQNPQAVGFYQHMGFNVNARSPIDDMGKPFPILHMTLQP</sequence>
<protein>
    <submittedName>
        <fullName evidence="4">GNAT family N-acetyltransferase</fullName>
        <ecNumber evidence="4">2.3.1.-</ecNumber>
    </submittedName>
</protein>
<name>A0ABU8EYP3_9GAMM</name>
<proteinExistence type="predicted"/>
<dbReference type="GO" id="GO:0016746">
    <property type="term" value="F:acyltransferase activity"/>
    <property type="evidence" value="ECO:0007669"/>
    <property type="project" value="UniProtKB-KW"/>
</dbReference>
<dbReference type="Proteomes" id="UP001382455">
    <property type="component" value="Unassembled WGS sequence"/>
</dbReference>
<dbReference type="EMBL" id="JBAWKS010000002">
    <property type="protein sequence ID" value="MEI4551308.1"/>
    <property type="molecule type" value="Genomic_DNA"/>
</dbReference>
<dbReference type="Pfam" id="PF13673">
    <property type="entry name" value="Acetyltransf_10"/>
    <property type="match status" value="1"/>
</dbReference>